<evidence type="ECO:0000256" key="1">
    <source>
        <dbReference type="SAM" id="MobiDB-lite"/>
    </source>
</evidence>
<dbReference type="EMBL" id="JASCZI010273362">
    <property type="protein sequence ID" value="MED6224718.1"/>
    <property type="molecule type" value="Genomic_DNA"/>
</dbReference>
<keyword evidence="3" id="KW-1185">Reference proteome</keyword>
<evidence type="ECO:0000313" key="2">
    <source>
        <dbReference type="EMBL" id="MED6224718.1"/>
    </source>
</evidence>
<organism evidence="2 3">
    <name type="scientific">Stylosanthes scabra</name>
    <dbReference type="NCBI Taxonomy" id="79078"/>
    <lineage>
        <taxon>Eukaryota</taxon>
        <taxon>Viridiplantae</taxon>
        <taxon>Streptophyta</taxon>
        <taxon>Embryophyta</taxon>
        <taxon>Tracheophyta</taxon>
        <taxon>Spermatophyta</taxon>
        <taxon>Magnoliopsida</taxon>
        <taxon>eudicotyledons</taxon>
        <taxon>Gunneridae</taxon>
        <taxon>Pentapetalae</taxon>
        <taxon>rosids</taxon>
        <taxon>fabids</taxon>
        <taxon>Fabales</taxon>
        <taxon>Fabaceae</taxon>
        <taxon>Papilionoideae</taxon>
        <taxon>50 kb inversion clade</taxon>
        <taxon>dalbergioids sensu lato</taxon>
        <taxon>Dalbergieae</taxon>
        <taxon>Pterocarpus clade</taxon>
        <taxon>Stylosanthes</taxon>
    </lineage>
</organism>
<gene>
    <name evidence="2" type="ORF">PIB30_086796</name>
</gene>
<evidence type="ECO:0000313" key="3">
    <source>
        <dbReference type="Proteomes" id="UP001341840"/>
    </source>
</evidence>
<name>A0ABU6ZRW3_9FABA</name>
<sequence>MDNEHISSPCGTQIPGRGDEVLSQKGKNSHPPSCGTGSTMINLDSDDDNREIATPQSMMVASGIGTTTPSELADDTGRASRPLETQTITRNLFHTPPSVGGRAKRPRPAMVARSGPVRSAQPCLTNKFSQNRKFKVTPAMDFSREDRKIFEYIFDESLVGW</sequence>
<comment type="caution">
    <text evidence="2">The sequence shown here is derived from an EMBL/GenBank/DDBJ whole genome shotgun (WGS) entry which is preliminary data.</text>
</comment>
<accession>A0ABU6ZRW3</accession>
<reference evidence="2 3" key="1">
    <citation type="journal article" date="2023" name="Plants (Basel)">
        <title>Bridging the Gap: Combining Genomics and Transcriptomics Approaches to Understand Stylosanthes scabra, an Orphan Legume from the Brazilian Caatinga.</title>
        <authorList>
            <person name="Ferreira-Neto J.R.C."/>
            <person name="da Silva M.D."/>
            <person name="Binneck E."/>
            <person name="de Melo N.F."/>
            <person name="da Silva R.H."/>
            <person name="de Melo A.L.T.M."/>
            <person name="Pandolfi V."/>
            <person name="Bustamante F.O."/>
            <person name="Brasileiro-Vidal A.C."/>
            <person name="Benko-Iseppon A.M."/>
        </authorList>
    </citation>
    <scope>NUCLEOTIDE SEQUENCE [LARGE SCALE GENOMIC DNA]</scope>
    <source>
        <tissue evidence="2">Leaves</tissue>
    </source>
</reference>
<feature type="region of interest" description="Disordered" evidence="1">
    <location>
        <begin position="1"/>
        <end position="50"/>
    </location>
</feature>
<protein>
    <submittedName>
        <fullName evidence="2">Uncharacterized protein</fullName>
    </submittedName>
</protein>
<dbReference type="Proteomes" id="UP001341840">
    <property type="component" value="Unassembled WGS sequence"/>
</dbReference>
<proteinExistence type="predicted"/>